<organism evidence="2 3">
    <name type="scientific">Striga asiatica</name>
    <name type="common">Asiatic witchweed</name>
    <name type="synonym">Buchnera asiatica</name>
    <dbReference type="NCBI Taxonomy" id="4170"/>
    <lineage>
        <taxon>Eukaryota</taxon>
        <taxon>Viridiplantae</taxon>
        <taxon>Streptophyta</taxon>
        <taxon>Embryophyta</taxon>
        <taxon>Tracheophyta</taxon>
        <taxon>Spermatophyta</taxon>
        <taxon>Magnoliopsida</taxon>
        <taxon>eudicotyledons</taxon>
        <taxon>Gunneridae</taxon>
        <taxon>Pentapetalae</taxon>
        <taxon>asterids</taxon>
        <taxon>lamiids</taxon>
        <taxon>Lamiales</taxon>
        <taxon>Orobanchaceae</taxon>
        <taxon>Buchnereae</taxon>
        <taxon>Striga</taxon>
    </lineage>
</organism>
<keyword evidence="3" id="KW-1185">Reference proteome</keyword>
<evidence type="ECO:0000313" key="2">
    <source>
        <dbReference type="EMBL" id="GER39067.1"/>
    </source>
</evidence>
<protein>
    <submittedName>
        <fullName evidence="2">Receptor-type tyrosine-protein phosphatase O</fullName>
    </submittedName>
</protein>
<dbReference type="Proteomes" id="UP000325081">
    <property type="component" value="Unassembled WGS sequence"/>
</dbReference>
<evidence type="ECO:0000256" key="1">
    <source>
        <dbReference type="SAM" id="MobiDB-lite"/>
    </source>
</evidence>
<dbReference type="AlphaFoldDB" id="A0A5A7Q3X2"/>
<name>A0A5A7Q3X2_STRAF</name>
<comment type="caution">
    <text evidence="2">The sequence shown here is derived from an EMBL/GenBank/DDBJ whole genome shotgun (WGS) entry which is preliminary data.</text>
</comment>
<evidence type="ECO:0000313" key="3">
    <source>
        <dbReference type="Proteomes" id="UP000325081"/>
    </source>
</evidence>
<accession>A0A5A7Q3X2</accession>
<reference evidence="3" key="1">
    <citation type="journal article" date="2019" name="Curr. Biol.">
        <title>Genome Sequence of Striga asiatica Provides Insight into the Evolution of Plant Parasitism.</title>
        <authorList>
            <person name="Yoshida S."/>
            <person name="Kim S."/>
            <person name="Wafula E.K."/>
            <person name="Tanskanen J."/>
            <person name="Kim Y.M."/>
            <person name="Honaas L."/>
            <person name="Yang Z."/>
            <person name="Spallek T."/>
            <person name="Conn C.E."/>
            <person name="Ichihashi Y."/>
            <person name="Cheong K."/>
            <person name="Cui S."/>
            <person name="Der J.P."/>
            <person name="Gundlach H."/>
            <person name="Jiao Y."/>
            <person name="Hori C."/>
            <person name="Ishida J.K."/>
            <person name="Kasahara H."/>
            <person name="Kiba T."/>
            <person name="Kim M.S."/>
            <person name="Koo N."/>
            <person name="Laohavisit A."/>
            <person name="Lee Y.H."/>
            <person name="Lumba S."/>
            <person name="McCourt P."/>
            <person name="Mortimer J.C."/>
            <person name="Mutuku J.M."/>
            <person name="Nomura T."/>
            <person name="Sasaki-Sekimoto Y."/>
            <person name="Seto Y."/>
            <person name="Wang Y."/>
            <person name="Wakatake T."/>
            <person name="Sakakibara H."/>
            <person name="Demura T."/>
            <person name="Yamaguchi S."/>
            <person name="Yoneyama K."/>
            <person name="Manabe R.I."/>
            <person name="Nelson D.C."/>
            <person name="Schulman A.H."/>
            <person name="Timko M.P."/>
            <person name="dePamphilis C.W."/>
            <person name="Choi D."/>
            <person name="Shirasu K."/>
        </authorList>
    </citation>
    <scope>NUCLEOTIDE SEQUENCE [LARGE SCALE GENOMIC DNA]</scope>
    <source>
        <strain evidence="3">cv. UVA1</strain>
    </source>
</reference>
<feature type="region of interest" description="Disordered" evidence="1">
    <location>
        <begin position="46"/>
        <end position="72"/>
    </location>
</feature>
<keyword evidence="2" id="KW-0675">Receptor</keyword>
<sequence length="149" mass="17233">MKLFMRSPTQLTVFLRLLVIWDYQYRKQYHLYHLEDDEGVKLAERRTGNTASESDRIIGAEQASRKHGTNEPATLTSKWGLWALLKDGGEIPLEGIRRALESDYSSLPIGNLYPSRICFVTAKGSSKSLHWNVSLRLLPQRKMFYQFNL</sequence>
<dbReference type="EMBL" id="BKCP01005572">
    <property type="protein sequence ID" value="GER39067.1"/>
    <property type="molecule type" value="Genomic_DNA"/>
</dbReference>
<gene>
    <name evidence="2" type="ORF">STAS_15631</name>
</gene>
<proteinExistence type="predicted"/>
<feature type="compositionally biased region" description="Basic and acidic residues" evidence="1">
    <location>
        <begin position="46"/>
        <end position="58"/>
    </location>
</feature>